<gene>
    <name evidence="2" type="ORF">VT52_029035</name>
</gene>
<dbReference type="Proteomes" id="UP000034838">
    <property type="component" value="Unassembled WGS sequence"/>
</dbReference>
<protein>
    <submittedName>
        <fullName evidence="2">Uncharacterized protein</fullName>
    </submittedName>
</protein>
<evidence type="ECO:0000313" key="3">
    <source>
        <dbReference type="Proteomes" id="UP000034838"/>
    </source>
</evidence>
<accession>A0A1J4PT37</accession>
<feature type="compositionally biased region" description="Basic and acidic residues" evidence="1">
    <location>
        <begin position="50"/>
        <end position="69"/>
    </location>
</feature>
<comment type="caution">
    <text evidence="2">The sequence shown here is derived from an EMBL/GenBank/DDBJ whole genome shotgun (WGS) entry which is preliminary data.</text>
</comment>
<proteinExistence type="predicted"/>
<feature type="region of interest" description="Disordered" evidence="1">
    <location>
        <begin position="1"/>
        <end position="69"/>
    </location>
</feature>
<evidence type="ECO:0000256" key="1">
    <source>
        <dbReference type="SAM" id="MobiDB-lite"/>
    </source>
</evidence>
<evidence type="ECO:0000313" key="2">
    <source>
        <dbReference type="EMBL" id="OIK24067.1"/>
    </source>
</evidence>
<feature type="compositionally biased region" description="Basic and acidic residues" evidence="1">
    <location>
        <begin position="20"/>
        <end position="29"/>
    </location>
</feature>
<name>A0A1J4PT37_9ACTN</name>
<reference evidence="2" key="1">
    <citation type="submission" date="2016-10" db="EMBL/GenBank/DDBJ databases">
        <title>Genome sequence of Streptomyces malaysiense MUSC 136.</title>
        <authorList>
            <person name="Lee L.-H."/>
            <person name="Ser H.-L."/>
        </authorList>
    </citation>
    <scope>NUCLEOTIDE SEQUENCE [LARGE SCALE GENOMIC DNA]</scope>
    <source>
        <strain evidence="2">MUSC 136</strain>
    </source>
</reference>
<organism evidence="2 3">
    <name type="scientific">Streptomyces malaysiense</name>
    <dbReference type="NCBI Taxonomy" id="1428626"/>
    <lineage>
        <taxon>Bacteria</taxon>
        <taxon>Bacillati</taxon>
        <taxon>Actinomycetota</taxon>
        <taxon>Actinomycetes</taxon>
        <taxon>Kitasatosporales</taxon>
        <taxon>Streptomycetaceae</taxon>
        <taxon>Streptomyces</taxon>
    </lineage>
</organism>
<dbReference type="RefSeq" id="WP_046420986.1">
    <property type="nucleotide sequence ID" value="NZ_LBDA02000080.1"/>
</dbReference>
<keyword evidence="3" id="KW-1185">Reference proteome</keyword>
<sequence>MGMKDQQHQDQGQWQQKGKGKMDQARERAGQPGQPQRGQRPQQGQQPNRGRQDIDDTEMQDRMDHDYDA</sequence>
<feature type="compositionally biased region" description="Low complexity" evidence="1">
    <location>
        <begin position="30"/>
        <end position="49"/>
    </location>
</feature>
<dbReference type="AlphaFoldDB" id="A0A1J4PT37"/>
<dbReference type="EMBL" id="LBDA02000080">
    <property type="protein sequence ID" value="OIK24067.1"/>
    <property type="molecule type" value="Genomic_DNA"/>
</dbReference>